<dbReference type="InterPro" id="IPR000847">
    <property type="entry name" value="LysR_HTH_N"/>
</dbReference>
<dbReference type="SUPFAM" id="SSF53850">
    <property type="entry name" value="Periplasmic binding protein-like II"/>
    <property type="match status" value="1"/>
</dbReference>
<proteinExistence type="inferred from homology"/>
<evidence type="ECO:0000256" key="4">
    <source>
        <dbReference type="ARBA" id="ARBA00023163"/>
    </source>
</evidence>
<dbReference type="InterPro" id="IPR036388">
    <property type="entry name" value="WH-like_DNA-bd_sf"/>
</dbReference>
<keyword evidence="2" id="KW-0805">Transcription regulation</keyword>
<evidence type="ECO:0000256" key="3">
    <source>
        <dbReference type="ARBA" id="ARBA00023125"/>
    </source>
</evidence>
<keyword evidence="3" id="KW-0238">DNA-binding</keyword>
<dbReference type="PROSITE" id="PS50931">
    <property type="entry name" value="HTH_LYSR"/>
    <property type="match status" value="1"/>
</dbReference>
<dbReference type="Pfam" id="PF03466">
    <property type="entry name" value="LysR_substrate"/>
    <property type="match status" value="1"/>
</dbReference>
<evidence type="ECO:0000259" key="5">
    <source>
        <dbReference type="PROSITE" id="PS50931"/>
    </source>
</evidence>
<dbReference type="PANTHER" id="PTHR30419">
    <property type="entry name" value="HTH-TYPE TRANSCRIPTIONAL REGULATOR YBHD"/>
    <property type="match status" value="1"/>
</dbReference>
<sequence length="296" mass="31023">MERRQLEYFLAVVEHGGFTNAARVLHVAQPSLSHAIAALESELGGALFHRLPHGAVLTAAGDALVAPARQVARDLATAASSVREVLGLSGGRLDIVAQTTLAVDPLAGLLGEFLGRHRNVEVRVTDPEQGARVSHLVRSGASELGLLDARIPVPDLAGILLAEQDLHLVLPPAHPDPPEEPARLADLGALRFVAPPKGTATRDILDDALREAGVEPVIAVETAHRAMIVPLVLAGGGAALLPRSMAADAATKGATVLRTEPAVRFRARLVWRPGPLSPAADRFVSLARPAPILPIQ</sequence>
<protein>
    <submittedName>
        <fullName evidence="6">LysR substrate-binding domain-containing protein</fullName>
    </submittedName>
</protein>
<dbReference type="SUPFAM" id="SSF46785">
    <property type="entry name" value="Winged helix' DNA-binding domain"/>
    <property type="match status" value="1"/>
</dbReference>
<keyword evidence="4" id="KW-0804">Transcription</keyword>
<reference evidence="7" key="1">
    <citation type="journal article" date="2019" name="Int. J. Syst. Evol. Microbiol.">
        <title>The Global Catalogue of Microorganisms (GCM) 10K type strain sequencing project: providing services to taxonomists for standard genome sequencing and annotation.</title>
        <authorList>
            <consortium name="The Broad Institute Genomics Platform"/>
            <consortium name="The Broad Institute Genome Sequencing Center for Infectious Disease"/>
            <person name="Wu L."/>
            <person name="Ma J."/>
        </authorList>
    </citation>
    <scope>NUCLEOTIDE SEQUENCE [LARGE SCALE GENOMIC DNA]</scope>
    <source>
        <strain evidence="7">JCM 18303</strain>
    </source>
</reference>
<dbReference type="CDD" id="cd05466">
    <property type="entry name" value="PBP2_LTTR_substrate"/>
    <property type="match status" value="1"/>
</dbReference>
<evidence type="ECO:0000313" key="7">
    <source>
        <dbReference type="Proteomes" id="UP001428817"/>
    </source>
</evidence>
<comment type="similarity">
    <text evidence="1">Belongs to the LysR transcriptional regulatory family.</text>
</comment>
<dbReference type="RefSeq" id="WP_185060083.1">
    <property type="nucleotide sequence ID" value="NZ_BAABJP010000024.1"/>
</dbReference>
<gene>
    <name evidence="6" type="ORF">GCM10023321_45850</name>
</gene>
<dbReference type="InterPro" id="IPR036390">
    <property type="entry name" value="WH_DNA-bd_sf"/>
</dbReference>
<dbReference type="InterPro" id="IPR005119">
    <property type="entry name" value="LysR_subst-bd"/>
</dbReference>
<name>A0ABP9QGH8_9PSEU</name>
<evidence type="ECO:0000313" key="6">
    <source>
        <dbReference type="EMBL" id="GAA5161516.1"/>
    </source>
</evidence>
<dbReference type="InterPro" id="IPR050950">
    <property type="entry name" value="HTH-type_LysR_regulators"/>
</dbReference>
<dbReference type="Pfam" id="PF00126">
    <property type="entry name" value="HTH_1"/>
    <property type="match status" value="1"/>
</dbReference>
<dbReference type="Gene3D" id="3.40.190.290">
    <property type="match status" value="1"/>
</dbReference>
<dbReference type="PRINTS" id="PR00039">
    <property type="entry name" value="HTHLYSR"/>
</dbReference>
<comment type="caution">
    <text evidence="6">The sequence shown here is derived from an EMBL/GenBank/DDBJ whole genome shotgun (WGS) entry which is preliminary data.</text>
</comment>
<keyword evidence="7" id="KW-1185">Reference proteome</keyword>
<dbReference type="Proteomes" id="UP001428817">
    <property type="component" value="Unassembled WGS sequence"/>
</dbReference>
<accession>A0ABP9QGH8</accession>
<feature type="domain" description="HTH lysR-type" evidence="5">
    <location>
        <begin position="1"/>
        <end position="58"/>
    </location>
</feature>
<organism evidence="6 7">
    <name type="scientific">Pseudonocardia eucalypti</name>
    <dbReference type="NCBI Taxonomy" id="648755"/>
    <lineage>
        <taxon>Bacteria</taxon>
        <taxon>Bacillati</taxon>
        <taxon>Actinomycetota</taxon>
        <taxon>Actinomycetes</taxon>
        <taxon>Pseudonocardiales</taxon>
        <taxon>Pseudonocardiaceae</taxon>
        <taxon>Pseudonocardia</taxon>
    </lineage>
</organism>
<evidence type="ECO:0000256" key="2">
    <source>
        <dbReference type="ARBA" id="ARBA00023015"/>
    </source>
</evidence>
<dbReference type="Gene3D" id="1.10.10.10">
    <property type="entry name" value="Winged helix-like DNA-binding domain superfamily/Winged helix DNA-binding domain"/>
    <property type="match status" value="1"/>
</dbReference>
<dbReference type="EMBL" id="BAABJP010000024">
    <property type="protein sequence ID" value="GAA5161516.1"/>
    <property type="molecule type" value="Genomic_DNA"/>
</dbReference>
<evidence type="ECO:0000256" key="1">
    <source>
        <dbReference type="ARBA" id="ARBA00009437"/>
    </source>
</evidence>